<reference evidence="2 3" key="1">
    <citation type="journal article" date="2020" name="Phytopathology">
        <title>Genome Sequence Resources of Colletotrichum truncatum, C. plurivorum, C. musicola, and C. sojae: Four Species Pathogenic to Soybean (Glycine max).</title>
        <authorList>
            <person name="Rogerio F."/>
            <person name="Boufleur T.R."/>
            <person name="Ciampi-Guillardi M."/>
            <person name="Sukno S.A."/>
            <person name="Thon M.R."/>
            <person name="Massola Junior N.S."/>
            <person name="Baroncelli R."/>
        </authorList>
    </citation>
    <scope>NUCLEOTIDE SEQUENCE [LARGE SCALE GENOMIC DNA]</scope>
    <source>
        <strain evidence="2 3">LFN0009</strain>
    </source>
</reference>
<dbReference type="PANTHER" id="PTHR24148:SF73">
    <property type="entry name" value="HET DOMAIN PROTEIN (AFU_ORTHOLOGUE AFUA_8G01020)"/>
    <property type="match status" value="1"/>
</dbReference>
<sequence length="653" mass="75307">MYQPLIFHDSIRILVLHPAETLKSPLRGDLLATRLSQCRNQEGAYVTLSYVWGQSTTPVLARINGRDLPIGRNISQALRQLRRKDRSIRIWADAICIDQQNSKERNHQVQQMRNIYASSSETIVYLGDNDGSNTTYSAWNFLERYSKWELDQDGNRDYGRPAALENELVDFRGDISDAEISVVSWQWFLLVWVLQEVVVSREVSIHPRYHDQYGFSLQAREKVDLVRGMFHARRQRLQNHSPMATWPSWYPSIMNYARHGNDIVDMLARTRQLEASDPRDKIFALLGISGNFPGSDIDAAIDYDKSVAEVYADFARDHIQASKSFDMLSYVRHTVSFRPFFVSPFSSLPSWVPNWDCSRASRIREVERRVLEGRKIQEVFWSRRSQRLKAYNKDEVWDDLEKSQRMEPDLPLSNSMFFGPNILDTLEPETKQDREEREVLVAKSMRWAGIANLRLEVVGSPIGRVLTLGPWITLRGIDEVSFQNIRNRFASEPDEMYRAIIRIWKGLLTQKQRKQWMDLHIEPFHPASWFRDPAEAAWDGLDESLDAGPNTIESHLFARGRQTASWTGDRGKETNSVTDKTSVVESKRIGTYIRTEAEALRSNILRVILPPGAKETDLIVYFHGAQFPFVLPRMGVVSTYIAKAIPALQNPET</sequence>
<keyword evidence="3" id="KW-1185">Reference proteome</keyword>
<dbReference type="AlphaFoldDB" id="A0A8H6J2B0"/>
<dbReference type="InterPro" id="IPR052895">
    <property type="entry name" value="HetReg/Transcr_Mod"/>
</dbReference>
<dbReference type="PANTHER" id="PTHR24148">
    <property type="entry name" value="ANKYRIN REPEAT DOMAIN-CONTAINING PROTEIN 39 HOMOLOG-RELATED"/>
    <property type="match status" value="1"/>
</dbReference>
<accession>A0A8H6J2B0</accession>
<proteinExistence type="predicted"/>
<gene>
    <name evidence="2" type="ORF">CSOJ01_09720</name>
</gene>
<evidence type="ECO:0000313" key="2">
    <source>
        <dbReference type="EMBL" id="KAF6805087.1"/>
    </source>
</evidence>
<feature type="domain" description="Heterokaryon incompatibility" evidence="1">
    <location>
        <begin position="45"/>
        <end position="196"/>
    </location>
</feature>
<protein>
    <submittedName>
        <fullName evidence="2">Heterokaryon incompatibility</fullName>
    </submittedName>
</protein>
<dbReference type="Pfam" id="PF06985">
    <property type="entry name" value="HET"/>
    <property type="match status" value="1"/>
</dbReference>
<name>A0A8H6J2B0_9PEZI</name>
<evidence type="ECO:0000259" key="1">
    <source>
        <dbReference type="Pfam" id="PF06985"/>
    </source>
</evidence>
<dbReference type="Proteomes" id="UP000652219">
    <property type="component" value="Unassembled WGS sequence"/>
</dbReference>
<evidence type="ECO:0000313" key="3">
    <source>
        <dbReference type="Proteomes" id="UP000652219"/>
    </source>
</evidence>
<dbReference type="EMBL" id="WIGN01000191">
    <property type="protein sequence ID" value="KAF6805087.1"/>
    <property type="molecule type" value="Genomic_DNA"/>
</dbReference>
<organism evidence="2 3">
    <name type="scientific">Colletotrichum sojae</name>
    <dbReference type="NCBI Taxonomy" id="2175907"/>
    <lineage>
        <taxon>Eukaryota</taxon>
        <taxon>Fungi</taxon>
        <taxon>Dikarya</taxon>
        <taxon>Ascomycota</taxon>
        <taxon>Pezizomycotina</taxon>
        <taxon>Sordariomycetes</taxon>
        <taxon>Hypocreomycetidae</taxon>
        <taxon>Glomerellales</taxon>
        <taxon>Glomerellaceae</taxon>
        <taxon>Colletotrichum</taxon>
        <taxon>Colletotrichum orchidearum species complex</taxon>
    </lineage>
</organism>
<comment type="caution">
    <text evidence="2">The sequence shown here is derived from an EMBL/GenBank/DDBJ whole genome shotgun (WGS) entry which is preliminary data.</text>
</comment>
<dbReference type="InterPro" id="IPR010730">
    <property type="entry name" value="HET"/>
</dbReference>